<comment type="cofactor">
    <cofactor evidence="2">
        <name>pyridoxal 5'-phosphate</name>
        <dbReference type="ChEBI" id="CHEBI:597326"/>
    </cofactor>
</comment>
<dbReference type="GO" id="GO:0042802">
    <property type="term" value="F:identical protein binding"/>
    <property type="evidence" value="ECO:0007669"/>
    <property type="project" value="TreeGrafter"/>
</dbReference>
<gene>
    <name evidence="17" type="ORF">CCE28_21720</name>
</gene>
<evidence type="ECO:0000256" key="5">
    <source>
        <dbReference type="ARBA" id="ARBA00012876"/>
    </source>
</evidence>
<comment type="similarity">
    <text evidence="4 16">Belongs to the class-III pyridoxal-phosphate-dependent aminotransferase family.</text>
</comment>
<dbReference type="CDD" id="cd00610">
    <property type="entry name" value="OAT_like"/>
    <property type="match status" value="1"/>
</dbReference>
<comment type="catalytic activity">
    <reaction evidence="1">
        <text>(S)-3-amino-2-methylpropanoate + 2-oxoglutarate = 2-methyl-3-oxopropanoate + L-glutamate</text>
        <dbReference type="Rhea" id="RHEA:13993"/>
        <dbReference type="ChEBI" id="CHEBI:16810"/>
        <dbReference type="ChEBI" id="CHEBI:29985"/>
        <dbReference type="ChEBI" id="CHEBI:57700"/>
        <dbReference type="ChEBI" id="CHEBI:58655"/>
        <dbReference type="EC" id="2.6.1.22"/>
    </reaction>
</comment>
<dbReference type="Gene3D" id="3.90.1150.10">
    <property type="entry name" value="Aspartate Aminotransferase, domain 1"/>
    <property type="match status" value="1"/>
</dbReference>
<protein>
    <recommendedName>
        <fullName evidence="12">(S)-3-amino-2-methylpropionate transaminase</fullName>
        <ecNumber evidence="6">2.6.1.19</ecNumber>
        <ecNumber evidence="5">2.6.1.22</ecNumber>
    </recommendedName>
    <alternativeName>
        <fullName evidence="13">GABA aminotransferase</fullName>
    </alternativeName>
    <alternativeName>
        <fullName evidence="11">Gamma-amino-N-butyrate transaminase</fullName>
    </alternativeName>
    <alternativeName>
        <fullName evidence="15">Glutamate:succinic semialdehyde transaminase</fullName>
    </alternativeName>
    <alternativeName>
        <fullName evidence="10">L-AIBAT</fullName>
    </alternativeName>
</protein>
<evidence type="ECO:0000313" key="18">
    <source>
        <dbReference type="Proteomes" id="UP000216024"/>
    </source>
</evidence>
<organism evidence="17 18">
    <name type="scientific">Anaeromicrobium sediminis</name>
    <dbReference type="NCBI Taxonomy" id="1478221"/>
    <lineage>
        <taxon>Bacteria</taxon>
        <taxon>Bacillati</taxon>
        <taxon>Bacillota</taxon>
        <taxon>Clostridia</taxon>
        <taxon>Peptostreptococcales</taxon>
        <taxon>Thermotaleaceae</taxon>
        <taxon>Anaeromicrobium</taxon>
    </lineage>
</organism>
<proteinExistence type="inferred from homology"/>
<comment type="catalytic activity">
    <reaction evidence="14">
        <text>4-aminobutanoate + 2-oxoglutarate = succinate semialdehyde + L-glutamate</text>
        <dbReference type="Rhea" id="RHEA:23352"/>
        <dbReference type="ChEBI" id="CHEBI:16810"/>
        <dbReference type="ChEBI" id="CHEBI:29985"/>
        <dbReference type="ChEBI" id="CHEBI:57706"/>
        <dbReference type="ChEBI" id="CHEBI:59888"/>
        <dbReference type="EC" id="2.6.1.19"/>
    </reaction>
</comment>
<dbReference type="EC" id="2.6.1.22" evidence="5"/>
<dbReference type="GO" id="GO:0047298">
    <property type="term" value="F:(S)-3-amino-2-methylpropionate transaminase activity"/>
    <property type="evidence" value="ECO:0007669"/>
    <property type="project" value="UniProtKB-EC"/>
</dbReference>
<dbReference type="PROSITE" id="PS00600">
    <property type="entry name" value="AA_TRANSFER_CLASS_3"/>
    <property type="match status" value="1"/>
</dbReference>
<evidence type="ECO:0000256" key="12">
    <source>
        <dbReference type="ARBA" id="ARBA00030857"/>
    </source>
</evidence>
<evidence type="ECO:0000256" key="6">
    <source>
        <dbReference type="ARBA" id="ARBA00012912"/>
    </source>
</evidence>
<evidence type="ECO:0000256" key="3">
    <source>
        <dbReference type="ARBA" id="ARBA00005176"/>
    </source>
</evidence>
<evidence type="ECO:0000256" key="7">
    <source>
        <dbReference type="ARBA" id="ARBA00022576"/>
    </source>
</evidence>
<dbReference type="PANTHER" id="PTHR11986:SF58">
    <property type="entry name" value="LEUCINE_METHIONINE RACEMASE"/>
    <property type="match status" value="1"/>
</dbReference>
<keyword evidence="18" id="KW-1185">Reference proteome</keyword>
<dbReference type="OrthoDB" id="9801052at2"/>
<evidence type="ECO:0000256" key="14">
    <source>
        <dbReference type="ARBA" id="ARBA00048021"/>
    </source>
</evidence>
<comment type="caution">
    <text evidence="17">The sequence shown here is derived from an EMBL/GenBank/DDBJ whole genome shotgun (WGS) entry which is preliminary data.</text>
</comment>
<dbReference type="Gene3D" id="3.40.640.10">
    <property type="entry name" value="Type I PLP-dependent aspartate aminotransferase-like (Major domain)"/>
    <property type="match status" value="1"/>
</dbReference>
<dbReference type="GO" id="GO:0034386">
    <property type="term" value="F:4-aminobutyrate:2-oxoglutarate transaminase activity"/>
    <property type="evidence" value="ECO:0007669"/>
    <property type="project" value="UniProtKB-EC"/>
</dbReference>
<dbReference type="NCBIfam" id="NF006228">
    <property type="entry name" value="PRK08360.1"/>
    <property type="match status" value="1"/>
</dbReference>
<evidence type="ECO:0000256" key="9">
    <source>
        <dbReference type="ARBA" id="ARBA00022898"/>
    </source>
</evidence>
<dbReference type="InterPro" id="IPR015424">
    <property type="entry name" value="PyrdxlP-dep_Trfase"/>
</dbReference>
<evidence type="ECO:0000256" key="8">
    <source>
        <dbReference type="ARBA" id="ARBA00022679"/>
    </source>
</evidence>
<dbReference type="GO" id="GO:0030170">
    <property type="term" value="F:pyridoxal phosphate binding"/>
    <property type="evidence" value="ECO:0007669"/>
    <property type="project" value="InterPro"/>
</dbReference>
<evidence type="ECO:0000256" key="13">
    <source>
        <dbReference type="ARBA" id="ARBA00031787"/>
    </source>
</evidence>
<dbReference type="PIRSF" id="PIRSF000521">
    <property type="entry name" value="Transaminase_4ab_Lys_Orn"/>
    <property type="match status" value="1"/>
</dbReference>
<dbReference type="InterPro" id="IPR050103">
    <property type="entry name" value="Class-III_PLP-dep_AT"/>
</dbReference>
<sequence>MRKKVKNCVEIVQRDENVISKASRAPYFPLVMKSGRGAIVEDMDGNKYIDMFSSAAVLNTGHCHPKIIQAINEQIDKFIHFSTDYMYSEPQVQFAEMLTKITPGDFKKKVCFGLSGSDGNDGAIKLARSYTGRTKVISFIGAYHGSTYGAISLSAISLNMRRKIGPLLPEIYHMPYPDCYRCSFGKKREYCLMECLEYMKTAFQNYIPSEEVAAIIIEPIAGDIGFAIPPQKYMEELYRMCKEKGILFIVDEVQQGFGRTGKWFSIEHFGIVPDVIIMGKSIASGLPLSAIVAREEIVDALNMPAHLFTVQGNPVCAKSAIATIEVINEENLIEHSNVLGEYIKERFNFMKEKYELIGDVRGKGLSIGVELVKDRITKEKDTQAAIKICYRCWQKGVILIFLAENILRVQPPLVITREEVKAALNIIEETIQEYIDGKISDQALEIVKGW</sequence>
<keyword evidence="9 16" id="KW-0663">Pyridoxal phosphate</keyword>
<evidence type="ECO:0000256" key="1">
    <source>
        <dbReference type="ARBA" id="ARBA00001750"/>
    </source>
</evidence>
<evidence type="ECO:0000256" key="11">
    <source>
        <dbReference type="ARBA" id="ARBA00030204"/>
    </source>
</evidence>
<dbReference type="RefSeq" id="WP_095136328.1">
    <property type="nucleotide sequence ID" value="NZ_NIBG01000052.1"/>
</dbReference>
<dbReference type="PANTHER" id="PTHR11986">
    <property type="entry name" value="AMINOTRANSFERASE CLASS III"/>
    <property type="match status" value="1"/>
</dbReference>
<evidence type="ECO:0000313" key="17">
    <source>
        <dbReference type="EMBL" id="PAB55545.1"/>
    </source>
</evidence>
<dbReference type="Pfam" id="PF00202">
    <property type="entry name" value="Aminotran_3"/>
    <property type="match status" value="1"/>
</dbReference>
<dbReference type="InterPro" id="IPR015422">
    <property type="entry name" value="PyrdxlP-dep_Trfase_small"/>
</dbReference>
<dbReference type="FunFam" id="3.40.640.10:FF:000013">
    <property type="entry name" value="4-aminobutyrate aminotransferase"/>
    <property type="match status" value="1"/>
</dbReference>
<dbReference type="EMBL" id="NIBG01000052">
    <property type="protein sequence ID" value="PAB55545.1"/>
    <property type="molecule type" value="Genomic_DNA"/>
</dbReference>
<evidence type="ECO:0000256" key="4">
    <source>
        <dbReference type="ARBA" id="ARBA00008954"/>
    </source>
</evidence>
<reference evidence="17 18" key="1">
    <citation type="submission" date="2017-06" db="EMBL/GenBank/DDBJ databases">
        <title>Draft genome sequence of anaerobic fermentative bacterium Anaeromicrobium sediminis DY2726D isolated from West Pacific Ocean sediments.</title>
        <authorList>
            <person name="Zeng X."/>
        </authorList>
    </citation>
    <scope>NUCLEOTIDE SEQUENCE [LARGE SCALE GENOMIC DNA]</scope>
    <source>
        <strain evidence="17 18">DY2726D</strain>
    </source>
</reference>
<keyword evidence="8 17" id="KW-0808">Transferase</keyword>
<evidence type="ECO:0000256" key="16">
    <source>
        <dbReference type="RuleBase" id="RU003560"/>
    </source>
</evidence>
<keyword evidence="7 17" id="KW-0032">Aminotransferase</keyword>
<dbReference type="SUPFAM" id="SSF53383">
    <property type="entry name" value="PLP-dependent transferases"/>
    <property type="match status" value="1"/>
</dbReference>
<name>A0A267M9M4_9FIRM</name>
<dbReference type="EC" id="2.6.1.19" evidence="6"/>
<accession>A0A267M9M4</accession>
<comment type="pathway">
    <text evidence="3">Amino-acid degradation; 4-aminobutanoate degradation.</text>
</comment>
<dbReference type="NCBIfam" id="NF006368">
    <property type="entry name" value="PRK08593.1"/>
    <property type="match status" value="1"/>
</dbReference>
<dbReference type="InterPro" id="IPR015421">
    <property type="entry name" value="PyrdxlP-dep_Trfase_major"/>
</dbReference>
<evidence type="ECO:0000256" key="15">
    <source>
        <dbReference type="ARBA" id="ARBA00050054"/>
    </source>
</evidence>
<dbReference type="InterPro" id="IPR049704">
    <property type="entry name" value="Aminotrans_3_PPA_site"/>
</dbReference>
<evidence type="ECO:0000256" key="10">
    <source>
        <dbReference type="ARBA" id="ARBA00029760"/>
    </source>
</evidence>
<dbReference type="AlphaFoldDB" id="A0A267M9M4"/>
<evidence type="ECO:0000256" key="2">
    <source>
        <dbReference type="ARBA" id="ARBA00001933"/>
    </source>
</evidence>
<dbReference type="InterPro" id="IPR005814">
    <property type="entry name" value="Aminotrans_3"/>
</dbReference>
<dbReference type="Proteomes" id="UP000216024">
    <property type="component" value="Unassembled WGS sequence"/>
</dbReference>